<accession>A0ABW0V276</accession>
<dbReference type="RefSeq" id="WP_380230350.1">
    <property type="nucleotide sequence ID" value="NZ_JBHSOC010000001.1"/>
</dbReference>
<proteinExistence type="predicted"/>
<sequence length="122" mass="14060">MMTQPFHTPHHGPRRLVERWKAVAADHRSRAAARRWRHVGTEPRWARSDLPARRLLGRIVVPFFLLGTIVFTLLATNVLPAPRADRAFFTGLAVLCAVSTVVAVIDLVVIRRRMAEQRRWHR</sequence>
<organism evidence="2 3">
    <name type="scientific">Kitasatospora cinereorecta</name>
    <dbReference type="NCBI Taxonomy" id="285560"/>
    <lineage>
        <taxon>Bacteria</taxon>
        <taxon>Bacillati</taxon>
        <taxon>Actinomycetota</taxon>
        <taxon>Actinomycetes</taxon>
        <taxon>Kitasatosporales</taxon>
        <taxon>Streptomycetaceae</taxon>
        <taxon>Kitasatospora</taxon>
    </lineage>
</organism>
<evidence type="ECO:0000313" key="3">
    <source>
        <dbReference type="Proteomes" id="UP001596066"/>
    </source>
</evidence>
<dbReference type="Proteomes" id="UP001596066">
    <property type="component" value="Unassembled WGS sequence"/>
</dbReference>
<keyword evidence="1" id="KW-0812">Transmembrane</keyword>
<dbReference type="EMBL" id="JBHSOC010000001">
    <property type="protein sequence ID" value="MFC5639972.1"/>
    <property type="molecule type" value="Genomic_DNA"/>
</dbReference>
<keyword evidence="1" id="KW-1133">Transmembrane helix</keyword>
<protein>
    <recommendedName>
        <fullName evidence="4">Integral membrane protein</fullName>
    </recommendedName>
</protein>
<keyword evidence="1" id="KW-0472">Membrane</keyword>
<evidence type="ECO:0008006" key="4">
    <source>
        <dbReference type="Google" id="ProtNLM"/>
    </source>
</evidence>
<evidence type="ECO:0000256" key="1">
    <source>
        <dbReference type="SAM" id="Phobius"/>
    </source>
</evidence>
<gene>
    <name evidence="2" type="ORF">ACFPZF_01190</name>
</gene>
<keyword evidence="3" id="KW-1185">Reference proteome</keyword>
<name>A0ABW0V276_9ACTN</name>
<comment type="caution">
    <text evidence="2">The sequence shown here is derived from an EMBL/GenBank/DDBJ whole genome shotgun (WGS) entry which is preliminary data.</text>
</comment>
<reference evidence="3" key="1">
    <citation type="journal article" date="2019" name="Int. J. Syst. Evol. Microbiol.">
        <title>The Global Catalogue of Microorganisms (GCM) 10K type strain sequencing project: providing services to taxonomists for standard genome sequencing and annotation.</title>
        <authorList>
            <consortium name="The Broad Institute Genomics Platform"/>
            <consortium name="The Broad Institute Genome Sequencing Center for Infectious Disease"/>
            <person name="Wu L."/>
            <person name="Ma J."/>
        </authorList>
    </citation>
    <scope>NUCLEOTIDE SEQUENCE [LARGE SCALE GENOMIC DNA]</scope>
    <source>
        <strain evidence="3">CGMCC 4.1622</strain>
    </source>
</reference>
<evidence type="ECO:0000313" key="2">
    <source>
        <dbReference type="EMBL" id="MFC5639972.1"/>
    </source>
</evidence>
<feature type="transmembrane region" description="Helical" evidence="1">
    <location>
        <begin position="55"/>
        <end position="75"/>
    </location>
</feature>
<feature type="transmembrane region" description="Helical" evidence="1">
    <location>
        <begin position="87"/>
        <end position="110"/>
    </location>
</feature>